<dbReference type="Proteomes" id="UP000332933">
    <property type="component" value="Unassembled WGS sequence"/>
</dbReference>
<dbReference type="InterPro" id="IPR001849">
    <property type="entry name" value="PH_domain"/>
</dbReference>
<proteinExistence type="predicted"/>
<dbReference type="AlphaFoldDB" id="A0A485KKE6"/>
<sequence length="112" mass="12563">MLAYYDYKSGTLKGQVNLAEGDVEVLPTDCLKARNEFNPSSEWRLAINTPARRLFVAADSEAHMYEWADAIRGVIRKNMEQRLEKTNSTALADQSPRMSPRVSLTATNQPCA</sequence>
<evidence type="ECO:0000313" key="3">
    <source>
        <dbReference type="EMBL" id="KAF0701019.1"/>
    </source>
</evidence>
<keyword evidence="5" id="KW-1185">Reference proteome</keyword>
<evidence type="ECO:0000259" key="2">
    <source>
        <dbReference type="PROSITE" id="PS50003"/>
    </source>
</evidence>
<dbReference type="SUPFAM" id="SSF50729">
    <property type="entry name" value="PH domain-like"/>
    <property type="match status" value="1"/>
</dbReference>
<dbReference type="OrthoDB" id="8434295at2759"/>
<reference evidence="3" key="2">
    <citation type="submission" date="2019-06" db="EMBL/GenBank/DDBJ databases">
        <title>Genomics analysis of Aphanomyces spp. identifies a new class of oomycete effector associated with host adaptation.</title>
        <authorList>
            <person name="Gaulin E."/>
        </authorList>
    </citation>
    <scope>NUCLEOTIDE SEQUENCE</scope>
    <source>
        <strain evidence="3">CBS 578.67</strain>
    </source>
</reference>
<organism evidence="4 5">
    <name type="scientific">Aphanomyces stellatus</name>
    <dbReference type="NCBI Taxonomy" id="120398"/>
    <lineage>
        <taxon>Eukaryota</taxon>
        <taxon>Sar</taxon>
        <taxon>Stramenopiles</taxon>
        <taxon>Oomycota</taxon>
        <taxon>Saprolegniomycetes</taxon>
        <taxon>Saprolegniales</taxon>
        <taxon>Verrucalvaceae</taxon>
        <taxon>Aphanomyces</taxon>
    </lineage>
</organism>
<feature type="region of interest" description="Disordered" evidence="1">
    <location>
        <begin position="84"/>
        <end position="112"/>
    </location>
</feature>
<dbReference type="Gene3D" id="2.30.29.30">
    <property type="entry name" value="Pleckstrin-homology domain (PH domain)/Phosphotyrosine-binding domain (PTB)"/>
    <property type="match status" value="1"/>
</dbReference>
<accession>A0A485KKE6</accession>
<dbReference type="PROSITE" id="PS50003">
    <property type="entry name" value="PH_DOMAIN"/>
    <property type="match status" value="1"/>
</dbReference>
<reference evidence="4 5" key="1">
    <citation type="submission" date="2019-03" db="EMBL/GenBank/DDBJ databases">
        <authorList>
            <person name="Gaulin E."/>
            <person name="Dumas B."/>
        </authorList>
    </citation>
    <scope>NUCLEOTIDE SEQUENCE [LARGE SCALE GENOMIC DNA]</scope>
    <source>
        <strain evidence="4">CBS 568.67</strain>
    </source>
</reference>
<dbReference type="EMBL" id="VJMH01005103">
    <property type="protein sequence ID" value="KAF0701019.1"/>
    <property type="molecule type" value="Genomic_DNA"/>
</dbReference>
<dbReference type="InterPro" id="IPR011993">
    <property type="entry name" value="PH-like_dom_sf"/>
</dbReference>
<dbReference type="EMBL" id="CAADRA010005124">
    <property type="protein sequence ID" value="VFT85351.1"/>
    <property type="molecule type" value="Genomic_DNA"/>
</dbReference>
<evidence type="ECO:0000313" key="5">
    <source>
        <dbReference type="Proteomes" id="UP000332933"/>
    </source>
</evidence>
<feature type="compositionally biased region" description="Polar residues" evidence="1">
    <location>
        <begin position="102"/>
        <end position="112"/>
    </location>
</feature>
<feature type="domain" description="PH" evidence="2">
    <location>
        <begin position="1"/>
        <end position="76"/>
    </location>
</feature>
<name>A0A485KKE6_9STRA</name>
<evidence type="ECO:0000313" key="4">
    <source>
        <dbReference type="EMBL" id="VFT85351.1"/>
    </source>
</evidence>
<protein>
    <submittedName>
        <fullName evidence="4">Aste57867_8465 protein</fullName>
    </submittedName>
</protein>
<gene>
    <name evidence="4" type="primary">Aste57867_8465</name>
    <name evidence="3" type="ORF">As57867_008433</name>
    <name evidence="4" type="ORF">ASTE57867_8465</name>
</gene>
<evidence type="ECO:0000256" key="1">
    <source>
        <dbReference type="SAM" id="MobiDB-lite"/>
    </source>
</evidence>